<comment type="pathway">
    <text evidence="4">Amino-acid biosynthesis; L-histidine biosynthesis; L-histidine from 5-phospho-alpha-D-ribose 1-diphosphate: step 2/9.</text>
</comment>
<evidence type="ECO:0000256" key="9">
    <source>
        <dbReference type="ARBA" id="ARBA00023102"/>
    </source>
</evidence>
<feature type="domain" description="Phosphoribosyl-AMP cyclohydrolase" evidence="11">
    <location>
        <begin position="1"/>
        <end position="37"/>
    </location>
</feature>
<dbReference type="PANTHER" id="PTHR42945:SF1">
    <property type="entry name" value="HISTIDINE BIOSYNTHESIS BIFUNCTIONAL PROTEIN HIS7"/>
    <property type="match status" value="1"/>
</dbReference>
<dbReference type="Gene3D" id="1.10.287.1080">
    <property type="entry name" value="MazG-like"/>
    <property type="match status" value="1"/>
</dbReference>
<dbReference type="PANTHER" id="PTHR42945">
    <property type="entry name" value="HISTIDINE BIOSYNTHESIS BIFUNCTIONAL PROTEIN"/>
    <property type="match status" value="1"/>
</dbReference>
<protein>
    <recommendedName>
        <fullName evidence="11">Phosphoribosyl-AMP cyclohydrolase domain-containing protein</fullName>
    </recommendedName>
</protein>
<comment type="pathway">
    <text evidence="3">Amino-acid biosynthesis; L-histidine biosynthesis; L-histidine from 5-phospho-alpha-D-ribose 1-diphosphate: step 3/9.</text>
</comment>
<dbReference type="SUPFAM" id="SSF101386">
    <property type="entry name" value="all-alpha NTP pyrophosphatases"/>
    <property type="match status" value="1"/>
</dbReference>
<dbReference type="NCBIfam" id="NF001611">
    <property type="entry name" value="PRK00400.1-3"/>
    <property type="match status" value="1"/>
</dbReference>
<dbReference type="EMBL" id="LR947188">
    <property type="protein sequence ID" value="CAD7255695.1"/>
    <property type="molecule type" value="Genomic_DNA"/>
</dbReference>
<keyword evidence="6" id="KW-0547">Nucleotide-binding</keyword>
<dbReference type="GO" id="GO:0000105">
    <property type="term" value="P:L-histidine biosynthetic process"/>
    <property type="evidence" value="ECO:0007669"/>
    <property type="project" value="UniProtKB-UniPathway"/>
</dbReference>
<name>A0A7R9AJW6_9CRUS</name>
<comment type="catalytic activity">
    <reaction evidence="2">
        <text>1-(5-phospho-beta-D-ribosyl)-ATP + H2O = 1-(5-phospho-beta-D-ribosyl)-5'-AMP + diphosphate + H(+)</text>
        <dbReference type="Rhea" id="RHEA:22828"/>
        <dbReference type="ChEBI" id="CHEBI:15377"/>
        <dbReference type="ChEBI" id="CHEBI:15378"/>
        <dbReference type="ChEBI" id="CHEBI:33019"/>
        <dbReference type="ChEBI" id="CHEBI:59457"/>
        <dbReference type="ChEBI" id="CHEBI:73183"/>
        <dbReference type="EC" id="3.6.1.31"/>
    </reaction>
</comment>
<evidence type="ECO:0000256" key="6">
    <source>
        <dbReference type="ARBA" id="ARBA00022741"/>
    </source>
</evidence>
<dbReference type="UniPathway" id="UPA00031">
    <property type="reaction ID" value="UER00007"/>
</dbReference>
<dbReference type="HAMAP" id="MF_01020">
    <property type="entry name" value="HisE"/>
    <property type="match status" value="1"/>
</dbReference>
<evidence type="ECO:0000313" key="13">
    <source>
        <dbReference type="Proteomes" id="UP000677054"/>
    </source>
</evidence>
<evidence type="ECO:0000259" key="11">
    <source>
        <dbReference type="Pfam" id="PF01502"/>
    </source>
</evidence>
<dbReference type="GO" id="GO:0005524">
    <property type="term" value="F:ATP binding"/>
    <property type="evidence" value="ECO:0007669"/>
    <property type="project" value="UniProtKB-KW"/>
</dbReference>
<evidence type="ECO:0000256" key="7">
    <source>
        <dbReference type="ARBA" id="ARBA00022801"/>
    </source>
</evidence>
<dbReference type="CDD" id="cd11534">
    <property type="entry name" value="NTP-PPase_HisIE_like"/>
    <property type="match status" value="1"/>
</dbReference>
<proteinExistence type="inferred from homology"/>
<evidence type="ECO:0000256" key="4">
    <source>
        <dbReference type="ARBA" id="ARBA00005204"/>
    </source>
</evidence>
<dbReference type="Pfam" id="PF01502">
    <property type="entry name" value="PRA-CH"/>
    <property type="match status" value="1"/>
</dbReference>
<evidence type="ECO:0000256" key="2">
    <source>
        <dbReference type="ARBA" id="ARBA00001460"/>
    </source>
</evidence>
<dbReference type="NCBIfam" id="TIGR03188">
    <property type="entry name" value="histidine_hisI"/>
    <property type="match status" value="1"/>
</dbReference>
<dbReference type="Pfam" id="PF01503">
    <property type="entry name" value="PRA-PH"/>
    <property type="match status" value="1"/>
</dbReference>
<keyword evidence="8" id="KW-0067">ATP-binding</keyword>
<dbReference type="GO" id="GO:0004635">
    <property type="term" value="F:phosphoribosyl-AMP cyclohydrolase activity"/>
    <property type="evidence" value="ECO:0007669"/>
    <property type="project" value="UniProtKB-EC"/>
</dbReference>
<dbReference type="InterPro" id="IPR038019">
    <property type="entry name" value="PRib_AMP_CycHydrolase_sf"/>
</dbReference>
<comment type="catalytic activity">
    <reaction evidence="1">
        <text>1-(5-phospho-beta-D-ribosyl)-5'-AMP + H2O = 1-(5-phospho-beta-D-ribosyl)-5-[(5-phospho-beta-D-ribosylamino)methylideneamino]imidazole-4-carboxamide</text>
        <dbReference type="Rhea" id="RHEA:20049"/>
        <dbReference type="ChEBI" id="CHEBI:15377"/>
        <dbReference type="ChEBI" id="CHEBI:58435"/>
        <dbReference type="ChEBI" id="CHEBI:59457"/>
        <dbReference type="EC" id="3.5.4.19"/>
    </reaction>
</comment>
<dbReference type="Proteomes" id="UP000677054">
    <property type="component" value="Unassembled WGS sequence"/>
</dbReference>
<keyword evidence="13" id="KW-1185">Reference proteome</keyword>
<dbReference type="SUPFAM" id="SSF141734">
    <property type="entry name" value="HisI-like"/>
    <property type="match status" value="1"/>
</dbReference>
<gene>
    <name evidence="12" type="ORF">DSTB1V02_LOCUS15440</name>
</gene>
<dbReference type="InterPro" id="IPR008179">
    <property type="entry name" value="HisE"/>
</dbReference>
<feature type="non-terminal residue" evidence="12">
    <location>
        <position position="135"/>
    </location>
</feature>
<evidence type="ECO:0000313" key="12">
    <source>
        <dbReference type="EMBL" id="CAD7255695.1"/>
    </source>
</evidence>
<keyword evidence="7" id="KW-0378">Hydrolase</keyword>
<accession>A0A7R9AJW6</accession>
<evidence type="ECO:0000256" key="5">
    <source>
        <dbReference type="ARBA" id="ARBA00022605"/>
    </source>
</evidence>
<keyword evidence="10" id="KW-0511">Multifunctional enzyme</keyword>
<evidence type="ECO:0000256" key="1">
    <source>
        <dbReference type="ARBA" id="ARBA00000024"/>
    </source>
</evidence>
<keyword evidence="9" id="KW-0368">Histidine biosynthesis</keyword>
<evidence type="ECO:0000256" key="10">
    <source>
        <dbReference type="ARBA" id="ARBA00023268"/>
    </source>
</evidence>
<evidence type="ECO:0000256" key="8">
    <source>
        <dbReference type="ARBA" id="ARBA00022840"/>
    </source>
</evidence>
<reference evidence="12" key="1">
    <citation type="submission" date="2020-11" db="EMBL/GenBank/DDBJ databases">
        <authorList>
            <person name="Tran Van P."/>
        </authorList>
    </citation>
    <scope>NUCLEOTIDE SEQUENCE</scope>
</reference>
<dbReference type="InterPro" id="IPR002496">
    <property type="entry name" value="PRib_AMP_CycHydrolase_dom"/>
</dbReference>
<dbReference type="InterPro" id="IPR021130">
    <property type="entry name" value="PRib-ATP_PPHydrolase-like"/>
</dbReference>
<organism evidence="12">
    <name type="scientific">Darwinula stevensoni</name>
    <dbReference type="NCBI Taxonomy" id="69355"/>
    <lineage>
        <taxon>Eukaryota</taxon>
        <taxon>Metazoa</taxon>
        <taxon>Ecdysozoa</taxon>
        <taxon>Arthropoda</taxon>
        <taxon>Crustacea</taxon>
        <taxon>Oligostraca</taxon>
        <taxon>Ostracoda</taxon>
        <taxon>Podocopa</taxon>
        <taxon>Podocopida</taxon>
        <taxon>Darwinulocopina</taxon>
        <taxon>Darwinuloidea</taxon>
        <taxon>Darwinulidae</taxon>
        <taxon>Darwinula</taxon>
    </lineage>
</organism>
<dbReference type="AlphaFoldDB" id="A0A7R9AJW6"/>
<keyword evidence="5" id="KW-0028">Amino-acid biosynthesis</keyword>
<dbReference type="GO" id="GO:0004636">
    <property type="term" value="F:phosphoribosyl-ATP diphosphatase activity"/>
    <property type="evidence" value="ECO:0007669"/>
    <property type="project" value="UniProtKB-EC"/>
</dbReference>
<dbReference type="EMBL" id="CAJPEV010047670">
    <property type="protein sequence ID" value="CAG0910397.1"/>
    <property type="molecule type" value="Genomic_DNA"/>
</dbReference>
<sequence length="135" mass="14526">VHSIRMDCDNDVLLLEVTQTGHTPGLACHTGRHSCFFQTLDKAQLAKTIAQRQAAGDISGSYIAKLLAQAPDAVLKKIAEEAGELIMACKDADAGKDKTRIVAETADLWFHCLIALAHYGLGPDDVLAELARREG</sequence>
<evidence type="ECO:0000256" key="3">
    <source>
        <dbReference type="ARBA" id="ARBA00005169"/>
    </source>
</evidence>
<feature type="non-terminal residue" evidence="12">
    <location>
        <position position="1"/>
    </location>
</feature>
<dbReference type="OrthoDB" id="4338at2759"/>